<accession>A0A852TZ03</accession>
<dbReference type="Gene3D" id="3.30.450.40">
    <property type="match status" value="1"/>
</dbReference>
<dbReference type="InterPro" id="IPR005561">
    <property type="entry name" value="ANTAR"/>
</dbReference>
<keyword evidence="1" id="KW-0808">Transferase</keyword>
<gene>
    <name evidence="6" type="ORF">HDA32_003362</name>
</gene>
<evidence type="ECO:0000259" key="5">
    <source>
        <dbReference type="PROSITE" id="PS50921"/>
    </source>
</evidence>
<keyword evidence="2" id="KW-0418">Kinase</keyword>
<comment type="caution">
    <text evidence="6">The sequence shown here is derived from an EMBL/GenBank/DDBJ whole genome shotgun (WGS) entry which is preliminary data.</text>
</comment>
<dbReference type="PROSITE" id="PS50921">
    <property type="entry name" value="ANTAR"/>
    <property type="match status" value="1"/>
</dbReference>
<dbReference type="InterPro" id="IPR011006">
    <property type="entry name" value="CheY-like_superfamily"/>
</dbReference>
<name>A0A852TZ03_9ACTN</name>
<dbReference type="AlphaFoldDB" id="A0A852TZ03"/>
<dbReference type="Pfam" id="PF13185">
    <property type="entry name" value="GAF_2"/>
    <property type="match status" value="1"/>
</dbReference>
<dbReference type="SMART" id="SM00065">
    <property type="entry name" value="GAF"/>
    <property type="match status" value="1"/>
</dbReference>
<dbReference type="SUPFAM" id="SSF52172">
    <property type="entry name" value="CheY-like"/>
    <property type="match status" value="1"/>
</dbReference>
<evidence type="ECO:0000256" key="4">
    <source>
        <dbReference type="ARBA" id="ARBA00023163"/>
    </source>
</evidence>
<dbReference type="GO" id="GO:0016301">
    <property type="term" value="F:kinase activity"/>
    <property type="evidence" value="ECO:0007669"/>
    <property type="project" value="UniProtKB-KW"/>
</dbReference>
<evidence type="ECO:0000256" key="3">
    <source>
        <dbReference type="ARBA" id="ARBA00023015"/>
    </source>
</evidence>
<reference evidence="6 7" key="1">
    <citation type="submission" date="2020-07" db="EMBL/GenBank/DDBJ databases">
        <title>Sequencing the genomes of 1000 actinobacteria strains.</title>
        <authorList>
            <person name="Klenk H.-P."/>
        </authorList>
    </citation>
    <scope>NUCLEOTIDE SEQUENCE [LARGE SCALE GENOMIC DNA]</scope>
    <source>
        <strain evidence="6 7">CXB654</strain>
    </source>
</reference>
<evidence type="ECO:0000256" key="1">
    <source>
        <dbReference type="ARBA" id="ARBA00022679"/>
    </source>
</evidence>
<dbReference type="Pfam" id="PF03861">
    <property type="entry name" value="ANTAR"/>
    <property type="match status" value="1"/>
</dbReference>
<dbReference type="Proteomes" id="UP000589036">
    <property type="component" value="Unassembled WGS sequence"/>
</dbReference>
<proteinExistence type="predicted"/>
<dbReference type="PIRSF" id="PIRSF036625">
    <property type="entry name" value="GAF_ANTAR"/>
    <property type="match status" value="1"/>
</dbReference>
<dbReference type="SMART" id="SM01012">
    <property type="entry name" value="ANTAR"/>
    <property type="match status" value="1"/>
</dbReference>
<dbReference type="InterPro" id="IPR036388">
    <property type="entry name" value="WH-like_DNA-bd_sf"/>
</dbReference>
<evidence type="ECO:0000313" key="6">
    <source>
        <dbReference type="EMBL" id="NYE48242.1"/>
    </source>
</evidence>
<organism evidence="6 7">
    <name type="scientific">Spinactinospora alkalitolerans</name>
    <dbReference type="NCBI Taxonomy" id="687207"/>
    <lineage>
        <taxon>Bacteria</taxon>
        <taxon>Bacillati</taxon>
        <taxon>Actinomycetota</taxon>
        <taxon>Actinomycetes</taxon>
        <taxon>Streptosporangiales</taxon>
        <taxon>Nocardiopsidaceae</taxon>
        <taxon>Spinactinospora</taxon>
    </lineage>
</organism>
<keyword evidence="4" id="KW-0804">Transcription</keyword>
<feature type="domain" description="ANTAR" evidence="5">
    <location>
        <begin position="162"/>
        <end position="223"/>
    </location>
</feature>
<evidence type="ECO:0000256" key="2">
    <source>
        <dbReference type="ARBA" id="ARBA00022777"/>
    </source>
</evidence>
<dbReference type="SUPFAM" id="SSF55781">
    <property type="entry name" value="GAF domain-like"/>
    <property type="match status" value="1"/>
</dbReference>
<dbReference type="Gene3D" id="1.10.10.10">
    <property type="entry name" value="Winged helix-like DNA-binding domain superfamily/Winged helix DNA-binding domain"/>
    <property type="match status" value="1"/>
</dbReference>
<keyword evidence="3" id="KW-0805">Transcription regulation</keyword>
<dbReference type="GO" id="GO:0003723">
    <property type="term" value="F:RNA binding"/>
    <property type="evidence" value="ECO:0007669"/>
    <property type="project" value="InterPro"/>
</dbReference>
<sequence length="229" mass="25492">MNDAQHEELTALFAGISRTLLAQDSVQDVLEEIVRLAVQTVEGCEDAGVLLLERKHGFETPAASSELVRESDKAQFEFDEGPCLDAAREERSFLVADMAQETRWPRYRSRALELGVGSMMGFELFTRKGSFGALDLYSRTANAFDTHSRDIGWVFASHAALALAGAQESADLRTAVQTRQEIGEAVGILVERHRISSTQAFDRLKKVSMDRNIKLREVARHVTYTGEMP</sequence>
<protein>
    <recommendedName>
        <fullName evidence="5">ANTAR domain-containing protein</fullName>
    </recommendedName>
</protein>
<dbReference type="InterPro" id="IPR029016">
    <property type="entry name" value="GAF-like_dom_sf"/>
</dbReference>
<dbReference type="InterPro" id="IPR003018">
    <property type="entry name" value="GAF"/>
</dbReference>
<dbReference type="InterPro" id="IPR012074">
    <property type="entry name" value="GAF_ANTAR"/>
</dbReference>
<evidence type="ECO:0000313" key="7">
    <source>
        <dbReference type="Proteomes" id="UP000589036"/>
    </source>
</evidence>
<dbReference type="EMBL" id="JACCCC010000001">
    <property type="protein sequence ID" value="NYE48242.1"/>
    <property type="molecule type" value="Genomic_DNA"/>
</dbReference>
<dbReference type="RefSeq" id="WP_179644064.1">
    <property type="nucleotide sequence ID" value="NZ_BAAAYY010000016.1"/>
</dbReference>
<keyword evidence="7" id="KW-1185">Reference proteome</keyword>